<accession>A0A0R3Q688</accession>
<sequence length="102" mass="11725">MSGSLDVFVKSVMGLTVSVFCVVPSLIGLRKLYNLASWRELADLHRKAIYDVLERNISHLDSVLETLTIDRYSMSVVSILLVKMNQIYTENVKDRVRFLNYI</sequence>
<gene>
    <name evidence="3" type="ORF">BTMF_LOCUS1172</name>
</gene>
<evidence type="ECO:0000256" key="1">
    <source>
        <dbReference type="SAM" id="Phobius"/>
    </source>
</evidence>
<organism evidence="5">
    <name type="scientific">Brugia timori</name>
    <dbReference type="NCBI Taxonomy" id="42155"/>
    <lineage>
        <taxon>Eukaryota</taxon>
        <taxon>Metazoa</taxon>
        <taxon>Ecdysozoa</taxon>
        <taxon>Nematoda</taxon>
        <taxon>Chromadorea</taxon>
        <taxon>Rhabditida</taxon>
        <taxon>Spirurina</taxon>
        <taxon>Spiruromorpha</taxon>
        <taxon>Filarioidea</taxon>
        <taxon>Onchocercidae</taxon>
        <taxon>Brugia</taxon>
    </lineage>
</organism>
<dbReference type="InterPro" id="IPR055089">
    <property type="entry name" value="COP9_N"/>
</dbReference>
<proteinExistence type="predicted"/>
<keyword evidence="1" id="KW-0812">Transmembrane</keyword>
<feature type="domain" description="COP9 signalosome complex subunit 3 N-terminal helical repeats" evidence="2">
    <location>
        <begin position="37"/>
        <end position="93"/>
    </location>
</feature>
<name>A0A0R3Q688_9BILA</name>
<reference evidence="5" key="1">
    <citation type="submission" date="2017-02" db="UniProtKB">
        <authorList>
            <consortium name="WormBaseParasite"/>
        </authorList>
    </citation>
    <scope>IDENTIFICATION</scope>
</reference>
<feature type="transmembrane region" description="Helical" evidence="1">
    <location>
        <begin position="12"/>
        <end position="29"/>
    </location>
</feature>
<keyword evidence="1" id="KW-1133">Transmembrane helix</keyword>
<dbReference type="Pfam" id="PF22788">
    <property type="entry name" value="COP9_hel_rpt"/>
    <property type="match status" value="1"/>
</dbReference>
<dbReference type="STRING" id="42155.A0A0R3Q688"/>
<reference evidence="3 4" key="2">
    <citation type="submission" date="2018-11" db="EMBL/GenBank/DDBJ databases">
        <authorList>
            <consortium name="Pathogen Informatics"/>
        </authorList>
    </citation>
    <scope>NUCLEOTIDE SEQUENCE [LARGE SCALE GENOMIC DNA]</scope>
</reference>
<protein>
    <submittedName>
        <fullName evidence="5">CNNM transmembrane domain-containing protein</fullName>
    </submittedName>
</protein>
<dbReference type="EMBL" id="UZAG01000810">
    <property type="protein sequence ID" value="VDO09598.1"/>
    <property type="molecule type" value="Genomic_DNA"/>
</dbReference>
<dbReference type="WBParaSite" id="BTMF_0000183901-mRNA-1">
    <property type="protein sequence ID" value="BTMF_0000183901-mRNA-1"/>
    <property type="gene ID" value="BTMF_0000183901"/>
</dbReference>
<evidence type="ECO:0000259" key="2">
    <source>
        <dbReference type="Pfam" id="PF22788"/>
    </source>
</evidence>
<evidence type="ECO:0000313" key="4">
    <source>
        <dbReference type="Proteomes" id="UP000280834"/>
    </source>
</evidence>
<dbReference type="Proteomes" id="UP000280834">
    <property type="component" value="Unassembled WGS sequence"/>
</dbReference>
<keyword evidence="1" id="KW-0472">Membrane</keyword>
<keyword evidence="4" id="KW-1185">Reference proteome</keyword>
<evidence type="ECO:0000313" key="5">
    <source>
        <dbReference type="WBParaSite" id="BTMF_0000183901-mRNA-1"/>
    </source>
</evidence>
<dbReference type="AlphaFoldDB" id="A0A0R3Q688"/>
<evidence type="ECO:0000313" key="3">
    <source>
        <dbReference type="EMBL" id="VDO09598.1"/>
    </source>
</evidence>